<dbReference type="Pfam" id="PF00072">
    <property type="entry name" value="Response_reg"/>
    <property type="match status" value="1"/>
</dbReference>
<reference evidence="5" key="2">
    <citation type="journal article" date="2022" name="Microbiol. Resour. Announc.">
        <title>Metagenome Sequencing to Explore Phylogenomics of Terrestrial Cyanobacteria.</title>
        <authorList>
            <person name="Ward R.D."/>
            <person name="Stajich J.E."/>
            <person name="Johansen J.R."/>
            <person name="Huntemann M."/>
            <person name="Clum A."/>
            <person name="Foster B."/>
            <person name="Foster B."/>
            <person name="Roux S."/>
            <person name="Palaniappan K."/>
            <person name="Varghese N."/>
            <person name="Mukherjee S."/>
            <person name="Reddy T.B.K."/>
            <person name="Daum C."/>
            <person name="Copeland A."/>
            <person name="Chen I.A."/>
            <person name="Ivanova N.N."/>
            <person name="Kyrpides N.C."/>
            <person name="Shapiro N."/>
            <person name="Eloe-Fadrosh E.A."/>
            <person name="Pietrasiak N."/>
        </authorList>
    </citation>
    <scope>NUCLEOTIDE SEQUENCE</scope>
    <source>
        <strain evidence="5">HA4357-MV3</strain>
    </source>
</reference>
<comment type="function">
    <text evidence="2">Controls heterocyst pattern formation.</text>
</comment>
<keyword evidence="2" id="KW-0902">Two-component regulatory system</keyword>
<evidence type="ECO:0000256" key="3">
    <source>
        <dbReference type="PROSITE-ProRule" id="PRU00169"/>
    </source>
</evidence>
<dbReference type="InterPro" id="IPR011006">
    <property type="entry name" value="CheY-like_superfamily"/>
</dbReference>
<keyword evidence="2" id="KW-0364">Heterocyst</keyword>
<sequence length="392" mass="44746">MNHSQMVVVNKLINEFKSCTQLKYSGKLNIKSVNGQKWIFYYHGGKIIWATAGTHPFRRLRRQIAQYCPNIDIDKIHLHPQELSLDYWDYCLLVFLYNQQKIKPEQMRAVIENTTAELLFDLTQQADFYSISCDRDQEIILEAPVKIIDADMSLKLMQESWQHWLAAGLKNISPNLAPILRKPEQLHKQVSSAVYNNFVTLINGKYTLWDLAVKMKQSVVLVTHSLLPYISKGIIELVEVFDLPLQIIEVNNNSLIKKITTSNSPRIACVNNNLSVSQTLENILIPNGFRFINIQDTVHALPILIEYRPNLIFLNLVQPVTNGYEICAQLRRISLFANTPIVILRDSDSPLDQIRAKVAGSTDLLAKPVSSDKVIDIVCKHTQAFSELVISH</sequence>
<dbReference type="AlphaFoldDB" id="A0A9E3H587"/>
<dbReference type="InterPro" id="IPR001789">
    <property type="entry name" value="Sig_transdc_resp-reg_receiver"/>
</dbReference>
<dbReference type="Gene3D" id="3.40.50.2300">
    <property type="match status" value="1"/>
</dbReference>
<dbReference type="PANTHER" id="PTHR44591">
    <property type="entry name" value="STRESS RESPONSE REGULATOR PROTEIN 1"/>
    <property type="match status" value="1"/>
</dbReference>
<comment type="subcellular location">
    <subcellularLocation>
        <location evidence="2">Cell septum</location>
    </subcellularLocation>
</comment>
<dbReference type="InterPro" id="IPR050595">
    <property type="entry name" value="Bact_response_regulator"/>
</dbReference>
<dbReference type="PIRSF" id="PIRSF005897">
    <property type="entry name" value="RR_PatA"/>
    <property type="match status" value="1"/>
</dbReference>
<dbReference type="InterPro" id="IPR024186">
    <property type="entry name" value="Sig_transdc_resp-reg_PatA"/>
</dbReference>
<dbReference type="SMART" id="SM00448">
    <property type="entry name" value="REC"/>
    <property type="match status" value="1"/>
</dbReference>
<keyword evidence="1" id="KW-0597">Phosphoprotein</keyword>
<comment type="induction">
    <text evidence="2">By nitrogen starvation.</text>
</comment>
<comment type="caution">
    <text evidence="5">The sequence shown here is derived from an EMBL/GenBank/DDBJ whole genome shotgun (WGS) entry which is preliminary data.</text>
</comment>
<reference evidence="5" key="1">
    <citation type="submission" date="2021-05" db="EMBL/GenBank/DDBJ databases">
        <authorList>
            <person name="Pietrasiak N."/>
            <person name="Ward R."/>
            <person name="Stajich J.E."/>
            <person name="Kurbessoian T."/>
        </authorList>
    </citation>
    <scope>NUCLEOTIDE SEQUENCE</scope>
    <source>
        <strain evidence="5">HA4357-MV3</strain>
    </source>
</reference>
<evidence type="ECO:0000259" key="4">
    <source>
        <dbReference type="PROSITE" id="PS50110"/>
    </source>
</evidence>
<protein>
    <recommendedName>
        <fullName evidence="2">Protein PatA</fullName>
    </recommendedName>
</protein>
<evidence type="ECO:0000256" key="1">
    <source>
        <dbReference type="ARBA" id="ARBA00022553"/>
    </source>
</evidence>
<comment type="caution">
    <text evidence="3">Lacks conserved residue(s) required for the propagation of feature annotation.</text>
</comment>
<evidence type="ECO:0000313" key="5">
    <source>
        <dbReference type="EMBL" id="MBW4430807.1"/>
    </source>
</evidence>
<dbReference type="GO" id="GO:0000160">
    <property type="term" value="P:phosphorelay signal transduction system"/>
    <property type="evidence" value="ECO:0007669"/>
    <property type="project" value="UniProtKB-KW"/>
</dbReference>
<feature type="domain" description="Response regulatory" evidence="4">
    <location>
        <begin position="266"/>
        <end position="382"/>
    </location>
</feature>
<dbReference type="GO" id="GO:0043158">
    <property type="term" value="P:heterocyst development"/>
    <property type="evidence" value="ECO:0007669"/>
    <property type="project" value="UniProtKB-KW"/>
</dbReference>
<dbReference type="PROSITE" id="PS50110">
    <property type="entry name" value="RESPONSE_REGULATORY"/>
    <property type="match status" value="1"/>
</dbReference>
<dbReference type="EMBL" id="JAHHHW010000033">
    <property type="protein sequence ID" value="MBW4430807.1"/>
    <property type="molecule type" value="Genomic_DNA"/>
</dbReference>
<accession>A0A9E3H587</accession>
<evidence type="ECO:0000256" key="2">
    <source>
        <dbReference type="PIRNR" id="PIRNR005897"/>
    </source>
</evidence>
<dbReference type="PANTHER" id="PTHR44591:SF23">
    <property type="entry name" value="CHEY SUBFAMILY"/>
    <property type="match status" value="1"/>
</dbReference>
<dbReference type="SUPFAM" id="SSF52172">
    <property type="entry name" value="CheY-like"/>
    <property type="match status" value="1"/>
</dbReference>
<evidence type="ECO:0000313" key="6">
    <source>
        <dbReference type="Proteomes" id="UP000813215"/>
    </source>
</evidence>
<gene>
    <name evidence="5" type="ORF">KME28_03420</name>
</gene>
<name>A0A9E3H587_9NOST</name>
<organism evidence="5 6">
    <name type="scientific">Pelatocladus maniniholoensis HA4357-MV3</name>
    <dbReference type="NCBI Taxonomy" id="1117104"/>
    <lineage>
        <taxon>Bacteria</taxon>
        <taxon>Bacillati</taxon>
        <taxon>Cyanobacteriota</taxon>
        <taxon>Cyanophyceae</taxon>
        <taxon>Nostocales</taxon>
        <taxon>Nostocaceae</taxon>
        <taxon>Pelatocladus</taxon>
    </lineage>
</organism>
<dbReference type="GO" id="GO:0030428">
    <property type="term" value="C:cell septum"/>
    <property type="evidence" value="ECO:0007669"/>
    <property type="project" value="UniProtKB-SubCell"/>
</dbReference>
<dbReference type="Proteomes" id="UP000813215">
    <property type="component" value="Unassembled WGS sequence"/>
</dbReference>
<proteinExistence type="evidence at transcript level"/>